<keyword evidence="1" id="KW-1133">Transmembrane helix</keyword>
<keyword evidence="3" id="KW-1185">Reference proteome</keyword>
<dbReference type="EMBL" id="CP000236">
    <property type="protein sequence ID" value="ABD44808.1"/>
    <property type="molecule type" value="Genomic_DNA"/>
</dbReference>
<feature type="transmembrane region" description="Helical" evidence="1">
    <location>
        <begin position="145"/>
        <end position="168"/>
    </location>
</feature>
<feature type="transmembrane region" description="Helical" evidence="1">
    <location>
        <begin position="28"/>
        <end position="51"/>
    </location>
</feature>
<dbReference type="Proteomes" id="UP000008320">
    <property type="component" value="Chromosome"/>
</dbReference>
<evidence type="ECO:0000313" key="3">
    <source>
        <dbReference type="Proteomes" id="UP000008320"/>
    </source>
</evidence>
<evidence type="ECO:0000256" key="1">
    <source>
        <dbReference type="SAM" id="Phobius"/>
    </source>
</evidence>
<dbReference type="HOGENOM" id="CLU_079587_0_0_5"/>
<dbReference type="OrthoDB" id="7163252at2"/>
<dbReference type="RefSeq" id="WP_011452757.1">
    <property type="nucleotide sequence ID" value="NC_007799.1"/>
</dbReference>
<dbReference type="KEGG" id="ech:ECH_0681"/>
<sequence>MNIINVRRELSEQSKKDNSALSDARKQIAVACGFIGESTGFLGIASILLILGSHLLPFSSIALPLRLFNIVASLFSVTYGSILLMKSIEGNARSKQCNSVRIRLHAVWSLLNSVIFVSLGIYNLLYETLLHEVLDFSANHDLAMLLKAALFIGYAVILTSIFLSQVFVPSHDPVANKSSNTLESETATLLGQEGCEELCATLLEVDPINVNRGELDNNRCC</sequence>
<keyword evidence="1" id="KW-0472">Membrane</keyword>
<keyword evidence="1" id="KW-0812">Transmembrane</keyword>
<feature type="transmembrane region" description="Helical" evidence="1">
    <location>
        <begin position="63"/>
        <end position="85"/>
    </location>
</feature>
<evidence type="ECO:0000313" key="2">
    <source>
        <dbReference type="EMBL" id="ABD44808.1"/>
    </source>
</evidence>
<dbReference type="AlphaFoldDB" id="Q2GGE5"/>
<protein>
    <submittedName>
        <fullName evidence="2">Uncharacterized protein</fullName>
    </submittedName>
</protein>
<reference evidence="2 3" key="1">
    <citation type="journal article" date="2006" name="PLoS Genet.">
        <title>Comparative genomics of emerging human ehrlichiosis agents.</title>
        <authorList>
            <person name="Dunning Hotopp J.C."/>
            <person name="Lin M."/>
            <person name="Madupu R."/>
            <person name="Crabtree J."/>
            <person name="Angiuoli S.V."/>
            <person name="Eisen J.A."/>
            <person name="Seshadri R."/>
            <person name="Ren Q."/>
            <person name="Wu M."/>
            <person name="Utterback T.R."/>
            <person name="Smith S."/>
            <person name="Lewis M."/>
            <person name="Khouri H."/>
            <person name="Zhang C."/>
            <person name="Niu H."/>
            <person name="Lin Q."/>
            <person name="Ohashi N."/>
            <person name="Zhi N."/>
            <person name="Nelson W."/>
            <person name="Brinkac L.M."/>
            <person name="Dodson R.J."/>
            <person name="Rosovitz M.J."/>
            <person name="Sundaram J."/>
            <person name="Daugherty S.C."/>
            <person name="Davidsen T."/>
            <person name="Durkin A.S."/>
            <person name="Gwinn M."/>
            <person name="Haft D.H."/>
            <person name="Selengut J.D."/>
            <person name="Sullivan S.A."/>
            <person name="Zafar N."/>
            <person name="Zhou L."/>
            <person name="Benahmed F."/>
            <person name="Forberger H."/>
            <person name="Halpin R."/>
            <person name="Mulligan S."/>
            <person name="Robinson J."/>
            <person name="White O."/>
            <person name="Rikihisa Y."/>
            <person name="Tettelin H."/>
        </authorList>
    </citation>
    <scope>NUCLEOTIDE SEQUENCE [LARGE SCALE GENOMIC DNA]</scope>
    <source>
        <strain evidence="3">ATCC CRL-10679 / Arkansas</strain>
    </source>
</reference>
<name>Q2GGE5_EHRCR</name>
<feature type="transmembrane region" description="Helical" evidence="1">
    <location>
        <begin position="106"/>
        <end position="125"/>
    </location>
</feature>
<proteinExistence type="predicted"/>
<organism evidence="2 3">
    <name type="scientific">Ehrlichia chaffeensis (strain ATCC CRL-10679 / Arkansas)</name>
    <dbReference type="NCBI Taxonomy" id="205920"/>
    <lineage>
        <taxon>Bacteria</taxon>
        <taxon>Pseudomonadati</taxon>
        <taxon>Pseudomonadota</taxon>
        <taxon>Alphaproteobacteria</taxon>
        <taxon>Rickettsiales</taxon>
        <taxon>Anaplasmataceae</taxon>
        <taxon>Ehrlichia</taxon>
    </lineage>
</organism>
<accession>Q2GGE5</accession>
<gene>
    <name evidence="2" type="ordered locus">ECH_0681</name>
</gene>